<evidence type="ECO:0000256" key="1">
    <source>
        <dbReference type="ARBA" id="ARBA00001946"/>
    </source>
</evidence>
<dbReference type="NCBIfam" id="TIGR00204">
    <property type="entry name" value="dxs"/>
    <property type="match status" value="1"/>
</dbReference>
<dbReference type="NCBIfam" id="NF003933">
    <property type="entry name" value="PRK05444.2-2"/>
    <property type="match status" value="1"/>
</dbReference>
<evidence type="ECO:0000256" key="6">
    <source>
        <dbReference type="ARBA" id="ARBA00013150"/>
    </source>
</evidence>
<comment type="cofactor">
    <cofactor evidence="1">
        <name>Mg(2+)</name>
        <dbReference type="ChEBI" id="CHEBI:18420"/>
    </cofactor>
</comment>
<evidence type="ECO:0000256" key="9">
    <source>
        <dbReference type="ARBA" id="ARBA00022842"/>
    </source>
</evidence>
<comment type="similarity">
    <text evidence="4">Belongs to the transketolase family. DXPS subfamily.</text>
</comment>
<dbReference type="SUPFAM" id="SSF52922">
    <property type="entry name" value="TK C-terminal domain-like"/>
    <property type="match status" value="1"/>
</dbReference>
<dbReference type="SUPFAM" id="SSF52518">
    <property type="entry name" value="Thiamin diphosphate-binding fold (THDP-binding)"/>
    <property type="match status" value="2"/>
</dbReference>
<feature type="domain" description="Transketolase-like pyrimidine-binding" evidence="13">
    <location>
        <begin position="305"/>
        <end position="469"/>
    </location>
</feature>
<evidence type="ECO:0000256" key="11">
    <source>
        <dbReference type="ARBA" id="ARBA00023052"/>
    </source>
</evidence>
<organism evidence="14">
    <name type="scientific">freshwater metagenome</name>
    <dbReference type="NCBI Taxonomy" id="449393"/>
    <lineage>
        <taxon>unclassified sequences</taxon>
        <taxon>metagenomes</taxon>
        <taxon>ecological metagenomes</taxon>
    </lineage>
</organism>
<evidence type="ECO:0000256" key="3">
    <source>
        <dbReference type="ARBA" id="ARBA00004980"/>
    </source>
</evidence>
<dbReference type="EC" id="2.2.1.7" evidence="6"/>
<dbReference type="CDD" id="cd02007">
    <property type="entry name" value="TPP_DXS"/>
    <property type="match status" value="1"/>
</dbReference>
<dbReference type="SMART" id="SM00861">
    <property type="entry name" value="Transket_pyr"/>
    <property type="match status" value="1"/>
</dbReference>
<dbReference type="InterPro" id="IPR033248">
    <property type="entry name" value="Transketolase_C"/>
</dbReference>
<dbReference type="GO" id="GO:0009228">
    <property type="term" value="P:thiamine biosynthetic process"/>
    <property type="evidence" value="ECO:0007669"/>
    <property type="project" value="UniProtKB-KW"/>
</dbReference>
<dbReference type="AlphaFoldDB" id="A0A6J6I733"/>
<dbReference type="GO" id="GO:0019288">
    <property type="term" value="P:isopentenyl diphosphate biosynthetic process, methylerythritol 4-phosphate pathway"/>
    <property type="evidence" value="ECO:0007669"/>
    <property type="project" value="TreeGrafter"/>
</dbReference>
<proteinExistence type="inferred from homology"/>
<evidence type="ECO:0000256" key="12">
    <source>
        <dbReference type="ARBA" id="ARBA00023229"/>
    </source>
</evidence>
<dbReference type="InterPro" id="IPR009014">
    <property type="entry name" value="Transketo_C/PFOR_II"/>
</dbReference>
<keyword evidence="12" id="KW-0414">Isoprene biosynthesis</keyword>
<dbReference type="Pfam" id="PF13292">
    <property type="entry name" value="DXP_synthase_N"/>
    <property type="match status" value="1"/>
</dbReference>
<dbReference type="InterPro" id="IPR005477">
    <property type="entry name" value="Dxylulose-5-P_synthase"/>
</dbReference>
<evidence type="ECO:0000256" key="4">
    <source>
        <dbReference type="ARBA" id="ARBA00011081"/>
    </source>
</evidence>
<dbReference type="UniPathway" id="UPA00064">
    <property type="reaction ID" value="UER00091"/>
</dbReference>
<evidence type="ECO:0000256" key="2">
    <source>
        <dbReference type="ARBA" id="ARBA00001964"/>
    </source>
</evidence>
<keyword evidence="8" id="KW-0479">Metal-binding</keyword>
<dbReference type="Pfam" id="PF02779">
    <property type="entry name" value="Transket_pyr"/>
    <property type="match status" value="1"/>
</dbReference>
<dbReference type="Pfam" id="PF02780">
    <property type="entry name" value="Transketolase_C"/>
    <property type="match status" value="1"/>
</dbReference>
<evidence type="ECO:0000256" key="10">
    <source>
        <dbReference type="ARBA" id="ARBA00022977"/>
    </source>
</evidence>
<keyword evidence="10" id="KW-0784">Thiamine biosynthesis</keyword>
<accession>A0A6J6I733</accession>
<gene>
    <name evidence="14" type="ORF">UFOPK1835_01676</name>
</gene>
<evidence type="ECO:0000256" key="8">
    <source>
        <dbReference type="ARBA" id="ARBA00022723"/>
    </source>
</evidence>
<dbReference type="PROSITE" id="PS00801">
    <property type="entry name" value="TRANSKETOLASE_1"/>
    <property type="match status" value="1"/>
</dbReference>
<dbReference type="InterPro" id="IPR029061">
    <property type="entry name" value="THDP-binding"/>
</dbReference>
<keyword evidence="9" id="KW-0460">Magnesium</keyword>
<name>A0A6J6I733_9ZZZZ</name>
<dbReference type="HAMAP" id="MF_00315">
    <property type="entry name" value="DXP_synth"/>
    <property type="match status" value="1"/>
</dbReference>
<dbReference type="PANTHER" id="PTHR43322">
    <property type="entry name" value="1-D-DEOXYXYLULOSE 5-PHOSPHATE SYNTHASE-RELATED"/>
    <property type="match status" value="1"/>
</dbReference>
<comment type="pathway">
    <text evidence="3">Metabolic intermediate biosynthesis; 1-deoxy-D-xylulose 5-phosphate biosynthesis; 1-deoxy-D-xylulose 5-phosphate from D-glyceraldehyde 3-phosphate and pyruvate: step 1/1.</text>
</comment>
<dbReference type="GO" id="GO:0016114">
    <property type="term" value="P:terpenoid biosynthetic process"/>
    <property type="evidence" value="ECO:0007669"/>
    <property type="project" value="InterPro"/>
</dbReference>
<dbReference type="Gene3D" id="3.40.50.970">
    <property type="match status" value="2"/>
</dbReference>
<dbReference type="InterPro" id="IPR049557">
    <property type="entry name" value="Transketolase_CS"/>
</dbReference>
<comment type="subunit">
    <text evidence="5">Homodimer.</text>
</comment>
<reference evidence="14" key="1">
    <citation type="submission" date="2020-05" db="EMBL/GenBank/DDBJ databases">
        <authorList>
            <person name="Chiriac C."/>
            <person name="Salcher M."/>
            <person name="Ghai R."/>
            <person name="Kavagutti S V."/>
        </authorList>
    </citation>
    <scope>NUCLEOTIDE SEQUENCE</scope>
</reference>
<dbReference type="Gene3D" id="3.40.50.920">
    <property type="match status" value="1"/>
</dbReference>
<sequence>MIIEKINSPADLKALDYRQLEILATEMRQLIVDSVTEHGGHLGSNLGVVELTLALHRVFESPDDMILWDTGHQSYPHKIVTGRTGGFAKLRQADGMSGYPSRSESEHDWIENSHASTVLSWAYGLVTAEKAKGSDRRVIAVIGDGAMTGGMAFEGLNNLGHAGLDCIIILNDNGRSYAPTVSRLGESLVKIRNNPVYMRRQARLEKLLAEIPIVGGIAERGLDATKAAIREMWEPTAFFESLGVRYAGPFDGHDVAAIERALANAKEMSGGPQVIHVLTQKGRGYGPAENDPIKRLHDTSESKPGSFTAAFTEAMLKEGEARPELVAITAAMPDSTGLLPFAERFPGRMIDVGIAEQHAVTAAAGMAMGGLRPVFAVYSTFLTRAFDQVNLDAGLHSEPVIFCLDRAGITGDDGPSHHGILDMVLLTKVPGMTVFAPSSYQEIGQMLHDALEITDGPVAIRWAKTAARQVPESEVGSGLNARQLRSGTDLCIVSVGKMLDAAEAAADMLAAEGISVTLWDARVVKPLDPVMLADAARHPHVLTIEDGLRDGGVGMSLGDQLAELTIGHAEPRVRVLGIPAQYIAHGKPEAILSELGLDAAGITASALSMMNADQIASI</sequence>
<keyword evidence="11" id="KW-0786">Thiamine pyrophosphate</keyword>
<evidence type="ECO:0000256" key="7">
    <source>
        <dbReference type="ARBA" id="ARBA00022679"/>
    </source>
</evidence>
<dbReference type="PANTHER" id="PTHR43322:SF5">
    <property type="entry name" value="1-DEOXY-D-XYLULOSE-5-PHOSPHATE SYNTHASE, CHLOROPLASTIC"/>
    <property type="match status" value="1"/>
</dbReference>
<dbReference type="GO" id="GO:0005829">
    <property type="term" value="C:cytosol"/>
    <property type="evidence" value="ECO:0007669"/>
    <property type="project" value="TreeGrafter"/>
</dbReference>
<evidence type="ECO:0000313" key="14">
    <source>
        <dbReference type="EMBL" id="CAB4619699.1"/>
    </source>
</evidence>
<evidence type="ECO:0000256" key="5">
    <source>
        <dbReference type="ARBA" id="ARBA00011738"/>
    </source>
</evidence>
<comment type="cofactor">
    <cofactor evidence="2">
        <name>thiamine diphosphate</name>
        <dbReference type="ChEBI" id="CHEBI:58937"/>
    </cofactor>
</comment>
<dbReference type="InterPro" id="IPR005475">
    <property type="entry name" value="Transketolase-like_Pyr-bd"/>
</dbReference>
<protein>
    <recommendedName>
        <fullName evidence="6">1-deoxy-D-xylulose-5-phosphate synthase</fullName>
        <ecNumber evidence="6">2.2.1.7</ecNumber>
    </recommendedName>
</protein>
<dbReference type="GO" id="GO:0046872">
    <property type="term" value="F:metal ion binding"/>
    <property type="evidence" value="ECO:0007669"/>
    <property type="project" value="UniProtKB-KW"/>
</dbReference>
<dbReference type="GO" id="GO:0008661">
    <property type="term" value="F:1-deoxy-D-xylulose-5-phosphate synthase activity"/>
    <property type="evidence" value="ECO:0007669"/>
    <property type="project" value="UniProtKB-EC"/>
</dbReference>
<keyword evidence="7" id="KW-0808">Transferase</keyword>
<dbReference type="EMBL" id="CAEZUP010000090">
    <property type="protein sequence ID" value="CAB4619699.1"/>
    <property type="molecule type" value="Genomic_DNA"/>
</dbReference>
<evidence type="ECO:0000259" key="13">
    <source>
        <dbReference type="SMART" id="SM00861"/>
    </source>
</evidence>
<dbReference type="CDD" id="cd07033">
    <property type="entry name" value="TPP_PYR_DXS_TK_like"/>
    <property type="match status" value="1"/>
</dbReference>